<sequence>MKKVEEIENYTLELEERLVELSLKVKNLTNKLNETQKSHTQLLNKLTHNLKNPIGISFSFSEMILENVENYDSEKLAKHIDVINSSSKYAIDLLNSFVKFNSVNNDTYSLNLEENNYSEFLNEILNKYSIKFNEENQNLFYQTEENLTLKFDQADLTFAFNQLLNNALQFSSENKMTSVITTTNSTHIITEITDQGVGITPENVPLVFNAFFVENTYTAKRKKCIGLGLTIAKKIIEFHKGTIKISSTPNKGTSVTVKLPL</sequence>
<dbReference type="InterPro" id="IPR003594">
    <property type="entry name" value="HATPase_dom"/>
</dbReference>
<dbReference type="RefSeq" id="WP_090118977.1">
    <property type="nucleotide sequence ID" value="NZ_FNNJ01000001.1"/>
</dbReference>
<proteinExistence type="predicted"/>
<dbReference type="InterPro" id="IPR050736">
    <property type="entry name" value="Sensor_HK_Regulatory"/>
</dbReference>
<dbReference type="PROSITE" id="PS50109">
    <property type="entry name" value="HIS_KIN"/>
    <property type="match status" value="1"/>
</dbReference>
<dbReference type="Pfam" id="PF02518">
    <property type="entry name" value="HATPase_c"/>
    <property type="match status" value="1"/>
</dbReference>
<feature type="coiled-coil region" evidence="6">
    <location>
        <begin position="4"/>
        <end position="45"/>
    </location>
</feature>
<keyword evidence="3" id="KW-0808">Transferase</keyword>
<gene>
    <name evidence="8" type="ORF">SAMN05444411_101290</name>
</gene>
<dbReference type="EC" id="2.7.13.3" evidence="2"/>
<dbReference type="AlphaFoldDB" id="A0A1H2RPF3"/>
<dbReference type="PANTHER" id="PTHR43711">
    <property type="entry name" value="TWO-COMPONENT HISTIDINE KINASE"/>
    <property type="match status" value="1"/>
</dbReference>
<dbReference type="SUPFAM" id="SSF55874">
    <property type="entry name" value="ATPase domain of HSP90 chaperone/DNA topoisomerase II/histidine kinase"/>
    <property type="match status" value="1"/>
</dbReference>
<evidence type="ECO:0000256" key="1">
    <source>
        <dbReference type="ARBA" id="ARBA00000085"/>
    </source>
</evidence>
<dbReference type="PRINTS" id="PR00344">
    <property type="entry name" value="BCTRLSENSOR"/>
</dbReference>
<dbReference type="EMBL" id="FNNJ01000001">
    <property type="protein sequence ID" value="SDW21227.1"/>
    <property type="molecule type" value="Genomic_DNA"/>
</dbReference>
<dbReference type="Proteomes" id="UP000199595">
    <property type="component" value="Unassembled WGS sequence"/>
</dbReference>
<keyword evidence="5" id="KW-0902">Two-component regulatory system</keyword>
<dbReference type="OrthoDB" id="9796457at2"/>
<evidence type="ECO:0000256" key="5">
    <source>
        <dbReference type="ARBA" id="ARBA00023012"/>
    </source>
</evidence>
<reference evidence="8 9" key="1">
    <citation type="submission" date="2016-10" db="EMBL/GenBank/DDBJ databases">
        <authorList>
            <person name="de Groot N.N."/>
        </authorList>
    </citation>
    <scope>NUCLEOTIDE SEQUENCE [LARGE SCALE GENOMIC DNA]</scope>
    <source>
        <strain evidence="8 9">DSM 24956</strain>
    </source>
</reference>
<dbReference type="Gene3D" id="1.10.287.130">
    <property type="match status" value="1"/>
</dbReference>
<dbReference type="STRING" id="762486.SAMN05444411_101290"/>
<dbReference type="Gene3D" id="3.30.565.10">
    <property type="entry name" value="Histidine kinase-like ATPase, C-terminal domain"/>
    <property type="match status" value="1"/>
</dbReference>
<dbReference type="InterPro" id="IPR036890">
    <property type="entry name" value="HATPase_C_sf"/>
</dbReference>
<evidence type="ECO:0000256" key="4">
    <source>
        <dbReference type="ARBA" id="ARBA00022777"/>
    </source>
</evidence>
<evidence type="ECO:0000256" key="2">
    <source>
        <dbReference type="ARBA" id="ARBA00012438"/>
    </source>
</evidence>
<dbReference type="InterPro" id="IPR036097">
    <property type="entry name" value="HisK_dim/P_sf"/>
</dbReference>
<accession>A0A1H2RPF3</accession>
<dbReference type="InterPro" id="IPR004358">
    <property type="entry name" value="Sig_transdc_His_kin-like_C"/>
</dbReference>
<evidence type="ECO:0000313" key="8">
    <source>
        <dbReference type="EMBL" id="SDW21227.1"/>
    </source>
</evidence>
<keyword evidence="9" id="KW-1185">Reference proteome</keyword>
<comment type="catalytic activity">
    <reaction evidence="1">
        <text>ATP + protein L-histidine = ADP + protein N-phospho-L-histidine.</text>
        <dbReference type="EC" id="2.7.13.3"/>
    </reaction>
</comment>
<dbReference type="SMART" id="SM00387">
    <property type="entry name" value="HATPase_c"/>
    <property type="match status" value="1"/>
</dbReference>
<evidence type="ECO:0000256" key="6">
    <source>
        <dbReference type="SAM" id="Coils"/>
    </source>
</evidence>
<evidence type="ECO:0000256" key="3">
    <source>
        <dbReference type="ARBA" id="ARBA00022679"/>
    </source>
</evidence>
<evidence type="ECO:0000313" key="9">
    <source>
        <dbReference type="Proteomes" id="UP000199595"/>
    </source>
</evidence>
<feature type="domain" description="Histidine kinase" evidence="7">
    <location>
        <begin position="45"/>
        <end position="261"/>
    </location>
</feature>
<protein>
    <recommendedName>
        <fullName evidence="2">histidine kinase</fullName>
        <ecNumber evidence="2">2.7.13.3</ecNumber>
    </recommendedName>
</protein>
<dbReference type="InterPro" id="IPR005467">
    <property type="entry name" value="His_kinase_dom"/>
</dbReference>
<dbReference type="SUPFAM" id="SSF47384">
    <property type="entry name" value="Homodimeric domain of signal transducing histidine kinase"/>
    <property type="match status" value="1"/>
</dbReference>
<keyword evidence="4 8" id="KW-0418">Kinase</keyword>
<evidence type="ECO:0000259" key="7">
    <source>
        <dbReference type="PROSITE" id="PS50109"/>
    </source>
</evidence>
<keyword evidence="6" id="KW-0175">Coiled coil</keyword>
<dbReference type="GO" id="GO:0000155">
    <property type="term" value="F:phosphorelay sensor kinase activity"/>
    <property type="evidence" value="ECO:0007669"/>
    <property type="project" value="InterPro"/>
</dbReference>
<name>A0A1H2RPF3_9FLAO</name>
<organism evidence="8 9">
    <name type="scientific">Lutibacter oricola</name>
    <dbReference type="NCBI Taxonomy" id="762486"/>
    <lineage>
        <taxon>Bacteria</taxon>
        <taxon>Pseudomonadati</taxon>
        <taxon>Bacteroidota</taxon>
        <taxon>Flavobacteriia</taxon>
        <taxon>Flavobacteriales</taxon>
        <taxon>Flavobacteriaceae</taxon>
        <taxon>Lutibacter</taxon>
    </lineage>
</organism>
<dbReference type="PANTHER" id="PTHR43711:SF1">
    <property type="entry name" value="HISTIDINE KINASE 1"/>
    <property type="match status" value="1"/>
</dbReference>